<sequence length="234" mass="25328">MTKTMGRELDAGATSSTRYSFAEELANSISHGVGILLGIVGLAVLVGFAAVYGGAKHIVGVSVFGLSMILLYTASTLYHSVTHLKVKDILRTLDHSAIYLLIAGTYTPFCLVNLEGAWGWGIFAAIWTLAIIGIVSRVWLGRKSSKVSVAIYLLMGWFIVIAFKPLLANISSLALIFLIAGGISYTAGVVFYVWRRLPFHHAIWHLFVLGGTVLHFFAVLFAVIPFPSELPISA</sequence>
<gene>
    <name evidence="9" type="ORF">EV696_106103</name>
</gene>
<evidence type="ECO:0000313" key="10">
    <source>
        <dbReference type="Proteomes" id="UP000295375"/>
    </source>
</evidence>
<feature type="transmembrane region" description="Helical" evidence="8">
    <location>
        <begin position="120"/>
        <end position="140"/>
    </location>
</feature>
<evidence type="ECO:0000256" key="1">
    <source>
        <dbReference type="ARBA" id="ARBA00004651"/>
    </source>
</evidence>
<evidence type="ECO:0000256" key="8">
    <source>
        <dbReference type="SAM" id="Phobius"/>
    </source>
</evidence>
<organism evidence="9 10">
    <name type="scientific">Permianibacter aggregans</name>
    <dbReference type="NCBI Taxonomy" id="1510150"/>
    <lineage>
        <taxon>Bacteria</taxon>
        <taxon>Pseudomonadati</taxon>
        <taxon>Pseudomonadota</taxon>
        <taxon>Gammaproteobacteria</taxon>
        <taxon>Pseudomonadales</taxon>
        <taxon>Pseudomonadaceae</taxon>
        <taxon>Permianibacter</taxon>
    </lineage>
</organism>
<feature type="transmembrane region" description="Helical" evidence="8">
    <location>
        <begin position="58"/>
        <end position="77"/>
    </location>
</feature>
<keyword evidence="10" id="KW-1185">Reference proteome</keyword>
<keyword evidence="7" id="KW-0479">Metal-binding</keyword>
<dbReference type="OrthoDB" id="9813689at2"/>
<evidence type="ECO:0000313" key="9">
    <source>
        <dbReference type="EMBL" id="TDQ48663.1"/>
    </source>
</evidence>
<keyword evidence="4 8" id="KW-0812">Transmembrane</keyword>
<dbReference type="Proteomes" id="UP000295375">
    <property type="component" value="Unassembled WGS sequence"/>
</dbReference>
<dbReference type="EMBL" id="SNYM01000006">
    <property type="protein sequence ID" value="TDQ48663.1"/>
    <property type="molecule type" value="Genomic_DNA"/>
</dbReference>
<keyword evidence="6 8" id="KW-0472">Membrane</keyword>
<evidence type="ECO:0000256" key="7">
    <source>
        <dbReference type="PIRSR" id="PIRSR604254-1"/>
    </source>
</evidence>
<dbReference type="Pfam" id="PF03006">
    <property type="entry name" value="HlyIII"/>
    <property type="match status" value="1"/>
</dbReference>
<feature type="transmembrane region" description="Helical" evidence="8">
    <location>
        <begin position="33"/>
        <end position="52"/>
    </location>
</feature>
<evidence type="ECO:0000256" key="5">
    <source>
        <dbReference type="ARBA" id="ARBA00022989"/>
    </source>
</evidence>
<evidence type="ECO:0000256" key="6">
    <source>
        <dbReference type="ARBA" id="ARBA00023136"/>
    </source>
</evidence>
<protein>
    <submittedName>
        <fullName evidence="9">Hemolysin III</fullName>
    </submittedName>
</protein>
<dbReference type="GO" id="GO:0046872">
    <property type="term" value="F:metal ion binding"/>
    <property type="evidence" value="ECO:0007669"/>
    <property type="project" value="UniProtKB-KW"/>
</dbReference>
<evidence type="ECO:0000256" key="4">
    <source>
        <dbReference type="ARBA" id="ARBA00022692"/>
    </source>
</evidence>
<dbReference type="GO" id="GO:0140911">
    <property type="term" value="F:pore-forming activity"/>
    <property type="evidence" value="ECO:0007669"/>
    <property type="project" value="InterPro"/>
</dbReference>
<dbReference type="PANTHER" id="PTHR20855">
    <property type="entry name" value="ADIPOR/PROGESTIN RECEPTOR-RELATED"/>
    <property type="match status" value="1"/>
</dbReference>
<feature type="transmembrane region" description="Helical" evidence="8">
    <location>
        <begin position="147"/>
        <end position="167"/>
    </location>
</feature>
<keyword evidence="7" id="KW-0862">Zinc</keyword>
<proteinExistence type="inferred from homology"/>
<dbReference type="RefSeq" id="WP_133589822.1">
    <property type="nucleotide sequence ID" value="NZ_CP037953.1"/>
</dbReference>
<dbReference type="InterPro" id="IPR005744">
    <property type="entry name" value="Hy-lIII"/>
</dbReference>
<feature type="transmembrane region" description="Helical" evidence="8">
    <location>
        <begin position="206"/>
        <end position="226"/>
    </location>
</feature>
<accession>A0A4R6USM5</accession>
<keyword evidence="5 8" id="KW-1133">Transmembrane helix</keyword>
<keyword evidence="3" id="KW-1003">Cell membrane</keyword>
<comment type="similarity">
    <text evidence="2">Belongs to the UPF0073 (Hly-III) family.</text>
</comment>
<comment type="caution">
    <text evidence="9">The sequence shown here is derived from an EMBL/GenBank/DDBJ whole genome shotgun (WGS) entry which is preliminary data.</text>
</comment>
<dbReference type="GO" id="GO:0005886">
    <property type="term" value="C:plasma membrane"/>
    <property type="evidence" value="ECO:0007669"/>
    <property type="project" value="UniProtKB-SubCell"/>
</dbReference>
<feature type="binding site" evidence="7">
    <location>
        <position position="201"/>
    </location>
    <ligand>
        <name>Zn(2+)</name>
        <dbReference type="ChEBI" id="CHEBI:29105"/>
    </ligand>
</feature>
<comment type="subcellular location">
    <subcellularLocation>
        <location evidence="1">Cell membrane</location>
        <topology evidence="1">Multi-pass membrane protein</topology>
    </subcellularLocation>
</comment>
<dbReference type="AlphaFoldDB" id="A0A4R6USM5"/>
<dbReference type="InterPro" id="IPR004254">
    <property type="entry name" value="AdipoR/HlyIII-related"/>
</dbReference>
<dbReference type="NCBIfam" id="TIGR01065">
    <property type="entry name" value="hlyIII"/>
    <property type="match status" value="1"/>
</dbReference>
<evidence type="ECO:0000256" key="3">
    <source>
        <dbReference type="ARBA" id="ARBA00022475"/>
    </source>
</evidence>
<reference evidence="9 10" key="1">
    <citation type="submission" date="2019-03" db="EMBL/GenBank/DDBJ databases">
        <title>Genomic Encyclopedia of Type Strains, Phase IV (KMG-IV): sequencing the most valuable type-strain genomes for metagenomic binning, comparative biology and taxonomic classification.</title>
        <authorList>
            <person name="Goeker M."/>
        </authorList>
    </citation>
    <scope>NUCLEOTIDE SEQUENCE [LARGE SCALE GENOMIC DNA]</scope>
    <source>
        <strain evidence="9 10">DSM 103792</strain>
    </source>
</reference>
<dbReference type="PANTHER" id="PTHR20855:SF3">
    <property type="entry name" value="LD03007P"/>
    <property type="match status" value="1"/>
</dbReference>
<feature type="binding site" evidence="7">
    <location>
        <position position="79"/>
    </location>
    <ligand>
        <name>Zn(2+)</name>
        <dbReference type="ChEBI" id="CHEBI:29105"/>
    </ligand>
</feature>
<evidence type="ECO:0000256" key="2">
    <source>
        <dbReference type="ARBA" id="ARBA00008488"/>
    </source>
</evidence>
<feature type="binding site" evidence="7">
    <location>
        <position position="205"/>
    </location>
    <ligand>
        <name>Zn(2+)</name>
        <dbReference type="ChEBI" id="CHEBI:29105"/>
    </ligand>
</feature>
<feature type="transmembrane region" description="Helical" evidence="8">
    <location>
        <begin position="173"/>
        <end position="194"/>
    </location>
</feature>
<name>A0A4R6USM5_9GAMM</name>